<organism evidence="1 2">
    <name type="scientific">Roseivivax lentus</name>
    <dbReference type="NCBI Taxonomy" id="633194"/>
    <lineage>
        <taxon>Bacteria</taxon>
        <taxon>Pseudomonadati</taxon>
        <taxon>Pseudomonadota</taxon>
        <taxon>Alphaproteobacteria</taxon>
        <taxon>Rhodobacterales</taxon>
        <taxon>Roseobacteraceae</taxon>
        <taxon>Roseivivax</taxon>
    </lineage>
</organism>
<sequence length="217" mass="23384">MDLLTAQTQEITGVSIFPYYRDVPLELDAVAHGASGRYETGFFAGQSYHRLTLDDVRITRALHVGATYSCTARGPDDRPLKTHWLFCTSLAPRLSFGLSKGWGAPAGCTAILPDIDGLLVELEELTDLVSVFPSPLVENSVCEAQIGRKGWLVMTRIGCPQRIGILVEDPVLPSSMCLGSTGITMAARAVRTTQAISLGPLSCVRDGDAALFLRMEA</sequence>
<evidence type="ECO:0000313" key="1">
    <source>
        <dbReference type="EMBL" id="SIT07387.1"/>
    </source>
</evidence>
<dbReference type="AlphaFoldDB" id="A0A1N7PA39"/>
<dbReference type="EMBL" id="FTOQ01000014">
    <property type="protein sequence ID" value="SIT07387.1"/>
    <property type="molecule type" value="Genomic_DNA"/>
</dbReference>
<dbReference type="OrthoDB" id="7829955at2"/>
<name>A0A1N7PA39_9RHOB</name>
<proteinExistence type="predicted"/>
<evidence type="ECO:0000313" key="2">
    <source>
        <dbReference type="Proteomes" id="UP000186684"/>
    </source>
</evidence>
<reference evidence="2" key="1">
    <citation type="submission" date="2017-01" db="EMBL/GenBank/DDBJ databases">
        <authorList>
            <person name="Varghese N."/>
            <person name="Submissions S."/>
        </authorList>
    </citation>
    <scope>NUCLEOTIDE SEQUENCE [LARGE SCALE GENOMIC DNA]</scope>
    <source>
        <strain evidence="2">DSM 29430</strain>
    </source>
</reference>
<accession>A0A1N7PA39</accession>
<dbReference type="RefSeq" id="WP_076449814.1">
    <property type="nucleotide sequence ID" value="NZ_FTOQ01000014.1"/>
</dbReference>
<keyword evidence="2" id="KW-1185">Reference proteome</keyword>
<dbReference type="Proteomes" id="UP000186684">
    <property type="component" value="Unassembled WGS sequence"/>
</dbReference>
<protein>
    <submittedName>
        <fullName evidence="1">Uncharacterized protein</fullName>
    </submittedName>
</protein>
<gene>
    <name evidence="1" type="ORF">SAMN05421759_1144</name>
</gene>
<dbReference type="STRING" id="633194.SAMN05421759_1144"/>